<evidence type="ECO:0000256" key="6">
    <source>
        <dbReference type="ARBA" id="ARBA00022840"/>
    </source>
</evidence>
<dbReference type="HAMAP" id="MF_02220">
    <property type="entry name" value="XylB"/>
    <property type="match status" value="1"/>
</dbReference>
<dbReference type="NCBIfam" id="TIGR01312">
    <property type="entry name" value="XylB"/>
    <property type="match status" value="1"/>
</dbReference>
<dbReference type="EC" id="2.7.1.17" evidence="8 10"/>
<evidence type="ECO:0000256" key="10">
    <source>
        <dbReference type="RuleBase" id="RU364073"/>
    </source>
</evidence>
<dbReference type="EMBL" id="JBEXRX010000014">
    <property type="protein sequence ID" value="MEU0151871.1"/>
    <property type="molecule type" value="Genomic_DNA"/>
</dbReference>
<evidence type="ECO:0000256" key="3">
    <source>
        <dbReference type="ARBA" id="ARBA00022679"/>
    </source>
</evidence>
<evidence type="ECO:0000256" key="9">
    <source>
        <dbReference type="RuleBase" id="RU003733"/>
    </source>
</evidence>
<feature type="binding site" evidence="8">
    <location>
        <begin position="71"/>
        <end position="72"/>
    </location>
    <ligand>
        <name>substrate</name>
    </ligand>
</feature>
<evidence type="ECO:0000313" key="14">
    <source>
        <dbReference type="Proteomes" id="UP001550348"/>
    </source>
</evidence>
<name>A0ABV2VJU2_9ACTN</name>
<evidence type="ECO:0000256" key="8">
    <source>
        <dbReference type="HAMAP-Rule" id="MF_02220"/>
    </source>
</evidence>
<keyword evidence="4 8" id="KW-0547">Nucleotide-binding</keyword>
<keyword evidence="2 8" id="KW-0859">Xylose metabolism</keyword>
<protein>
    <recommendedName>
        <fullName evidence="8 10">Xylulose kinase</fullName>
        <shortName evidence="8 10">Xylulokinase</shortName>
        <ecNumber evidence="8 10">2.7.1.17</ecNumber>
    </recommendedName>
</protein>
<dbReference type="InterPro" id="IPR050406">
    <property type="entry name" value="FGGY_Carb_Kinase"/>
</dbReference>
<reference evidence="13 14" key="1">
    <citation type="submission" date="2024-06" db="EMBL/GenBank/DDBJ databases">
        <title>The Natural Products Discovery Center: Release of the First 8490 Sequenced Strains for Exploring Actinobacteria Biosynthetic Diversity.</title>
        <authorList>
            <person name="Kalkreuter E."/>
            <person name="Kautsar S.A."/>
            <person name="Yang D."/>
            <person name="Bader C.D."/>
            <person name="Teijaro C.N."/>
            <person name="Fluegel L."/>
            <person name="Davis C.M."/>
            <person name="Simpson J.R."/>
            <person name="Lauterbach L."/>
            <person name="Steele A.D."/>
            <person name="Gui C."/>
            <person name="Meng S."/>
            <person name="Li G."/>
            <person name="Viehrig K."/>
            <person name="Ye F."/>
            <person name="Su P."/>
            <person name="Kiefer A.F."/>
            <person name="Nichols A."/>
            <person name="Cepeda A.J."/>
            <person name="Yan W."/>
            <person name="Fan B."/>
            <person name="Jiang Y."/>
            <person name="Adhikari A."/>
            <person name="Zheng C.-J."/>
            <person name="Schuster L."/>
            <person name="Cowan T.M."/>
            <person name="Smanski M.J."/>
            <person name="Chevrette M.G."/>
            <person name="De Carvalho L.P.S."/>
            <person name="Shen B."/>
        </authorList>
    </citation>
    <scope>NUCLEOTIDE SEQUENCE [LARGE SCALE GENOMIC DNA]</scope>
    <source>
        <strain evidence="13 14">NPDC006286</strain>
    </source>
</reference>
<sequence length="485" mass="49122">MPLVAGIDSSTQSCKVVVRDAETGALVRQGRAPHPEGTEVDPDAWWAALRAAVAGAGGLADVAAVAVGGQQHGMVCLDEAGQVVRPALLWNDTRSADAARELIEEAGGGEAGRRFWADATGAVPVASFTATKLRWLARHEPANADRVAAVCLPHDWLTWRLAGAPGLAALRTDRGDASGTGYWSPRTGEYRLDLLERAFGRRLRVPVVLGPAEVAGHLDPVALGGGPGGSGAGDRVLLGPGTGDNAAAALGAGAGPGDVVVSIGTSGTVFAVADSPAADPTGAVAGFADATGRFLPLVCTLNAARVLDAAATLLGVDLTRLSELALAAPPGADGLVMVPYLEGERTPDRPTATGALHGLTLGTSTPAHLARAAVEGMLCALADGLDALTAQGARADRIILVGGGARSAAVRRIAPQVFGRPVVVPPPGEYVADGAARQAAWVALGGAAPPTWSPGDTEEYASPGVPAIRERYALARDRVVDRVRG</sequence>
<dbReference type="Pfam" id="PF02782">
    <property type="entry name" value="FGGY_C"/>
    <property type="match status" value="1"/>
</dbReference>
<evidence type="ECO:0000256" key="1">
    <source>
        <dbReference type="ARBA" id="ARBA00009156"/>
    </source>
</evidence>
<dbReference type="PROSITE" id="PS00933">
    <property type="entry name" value="FGGY_KINASES_1"/>
    <property type="match status" value="1"/>
</dbReference>
<dbReference type="PANTHER" id="PTHR43095">
    <property type="entry name" value="SUGAR KINASE"/>
    <property type="match status" value="1"/>
</dbReference>
<keyword evidence="3 8" id="KW-0808">Transferase</keyword>
<comment type="caution">
    <text evidence="13">The sequence shown here is derived from an EMBL/GenBank/DDBJ whole genome shotgun (WGS) entry which is preliminary data.</text>
</comment>
<dbReference type="InterPro" id="IPR018483">
    <property type="entry name" value="Carb_kinase_FGGY_CS"/>
</dbReference>
<dbReference type="InterPro" id="IPR018485">
    <property type="entry name" value="FGGY_C"/>
</dbReference>
<dbReference type="InterPro" id="IPR018484">
    <property type="entry name" value="FGGY_N"/>
</dbReference>
<keyword evidence="5 8" id="KW-0418">Kinase</keyword>
<dbReference type="GO" id="GO:0004856">
    <property type="term" value="F:D-xylulokinase activity"/>
    <property type="evidence" value="ECO:0007669"/>
    <property type="project" value="UniProtKB-EC"/>
</dbReference>
<dbReference type="InterPro" id="IPR000577">
    <property type="entry name" value="Carb_kinase_FGGY"/>
</dbReference>
<evidence type="ECO:0000256" key="2">
    <source>
        <dbReference type="ARBA" id="ARBA00022629"/>
    </source>
</evidence>
<evidence type="ECO:0000256" key="5">
    <source>
        <dbReference type="ARBA" id="ARBA00022777"/>
    </source>
</evidence>
<keyword evidence="6 8" id="KW-0067">ATP-binding</keyword>
<evidence type="ECO:0000259" key="11">
    <source>
        <dbReference type="Pfam" id="PF00370"/>
    </source>
</evidence>
<feature type="active site" description="Proton acceptor" evidence="8">
    <location>
        <position position="244"/>
    </location>
</feature>
<dbReference type="PIRSF" id="PIRSF000538">
    <property type="entry name" value="GlpK"/>
    <property type="match status" value="1"/>
</dbReference>
<evidence type="ECO:0000256" key="4">
    <source>
        <dbReference type="ARBA" id="ARBA00022741"/>
    </source>
</evidence>
<dbReference type="SUPFAM" id="SSF53067">
    <property type="entry name" value="Actin-like ATPase domain"/>
    <property type="match status" value="2"/>
</dbReference>
<dbReference type="RefSeq" id="WP_355663879.1">
    <property type="nucleotide sequence ID" value="NZ_JBEXRX010000014.1"/>
</dbReference>
<dbReference type="Gene3D" id="3.30.420.40">
    <property type="match status" value="2"/>
</dbReference>
<dbReference type="PROSITE" id="PS00445">
    <property type="entry name" value="FGGY_KINASES_2"/>
    <property type="match status" value="1"/>
</dbReference>
<keyword evidence="14" id="KW-1185">Reference proteome</keyword>
<feature type="domain" description="Carbohydrate kinase FGGY N-terminal" evidence="11">
    <location>
        <begin position="4"/>
        <end position="251"/>
    </location>
</feature>
<dbReference type="InterPro" id="IPR006000">
    <property type="entry name" value="Xylulokinase"/>
</dbReference>
<dbReference type="PANTHER" id="PTHR43095:SF5">
    <property type="entry name" value="XYLULOSE KINASE"/>
    <property type="match status" value="1"/>
</dbReference>
<evidence type="ECO:0000313" key="13">
    <source>
        <dbReference type="EMBL" id="MEU0151871.1"/>
    </source>
</evidence>
<evidence type="ECO:0000259" key="12">
    <source>
        <dbReference type="Pfam" id="PF02782"/>
    </source>
</evidence>
<comment type="catalytic activity">
    <reaction evidence="8 10">
        <text>D-xylulose + ATP = D-xylulose 5-phosphate + ADP + H(+)</text>
        <dbReference type="Rhea" id="RHEA:10964"/>
        <dbReference type="ChEBI" id="CHEBI:15378"/>
        <dbReference type="ChEBI" id="CHEBI:17140"/>
        <dbReference type="ChEBI" id="CHEBI:30616"/>
        <dbReference type="ChEBI" id="CHEBI:57737"/>
        <dbReference type="ChEBI" id="CHEBI:456216"/>
        <dbReference type="EC" id="2.7.1.17"/>
    </reaction>
</comment>
<comment type="similarity">
    <text evidence="1 8 9">Belongs to the FGGY kinase family.</text>
</comment>
<gene>
    <name evidence="8 10 13" type="primary">xylB</name>
    <name evidence="13" type="ORF">ABZ071_08075</name>
</gene>
<dbReference type="Pfam" id="PF00370">
    <property type="entry name" value="FGGY_N"/>
    <property type="match status" value="1"/>
</dbReference>
<comment type="function">
    <text evidence="8">Catalyzes the phosphorylation of D-xylulose to D-xylulose 5-phosphate.</text>
</comment>
<organism evidence="13 14">
    <name type="scientific">Micromonospora fulviviridis</name>
    <dbReference type="NCBI Taxonomy" id="47860"/>
    <lineage>
        <taxon>Bacteria</taxon>
        <taxon>Bacillati</taxon>
        <taxon>Actinomycetota</taxon>
        <taxon>Actinomycetes</taxon>
        <taxon>Micromonosporales</taxon>
        <taxon>Micromonosporaceae</taxon>
        <taxon>Micromonospora</taxon>
    </lineage>
</organism>
<evidence type="ECO:0000256" key="7">
    <source>
        <dbReference type="ARBA" id="ARBA00023277"/>
    </source>
</evidence>
<dbReference type="Proteomes" id="UP001550348">
    <property type="component" value="Unassembled WGS sequence"/>
</dbReference>
<keyword evidence="7 8" id="KW-0119">Carbohydrate metabolism</keyword>
<accession>A0ABV2VJU2</accession>
<dbReference type="CDD" id="cd07809">
    <property type="entry name" value="ASKHA_NBD_FGGY_BaXK-like"/>
    <property type="match status" value="1"/>
</dbReference>
<feature type="domain" description="Carbohydrate kinase FGGY C-terminal" evidence="12">
    <location>
        <begin position="260"/>
        <end position="441"/>
    </location>
</feature>
<proteinExistence type="inferred from homology"/>
<feature type="site" description="Important for activity" evidence="8">
    <location>
        <position position="8"/>
    </location>
</feature>
<dbReference type="InterPro" id="IPR043129">
    <property type="entry name" value="ATPase_NBD"/>
</dbReference>